<keyword evidence="2" id="KW-0238">DNA-binding</keyword>
<evidence type="ECO:0000259" key="4">
    <source>
        <dbReference type="PROSITE" id="PS50949"/>
    </source>
</evidence>
<dbReference type="EMBL" id="BAABLK010000005">
    <property type="protein sequence ID" value="GAA5225689.1"/>
    <property type="molecule type" value="Genomic_DNA"/>
</dbReference>
<dbReference type="SUPFAM" id="SSF46785">
    <property type="entry name" value="Winged helix' DNA-binding domain"/>
    <property type="match status" value="1"/>
</dbReference>
<protein>
    <submittedName>
        <fullName evidence="5">GntR family transcriptional regulator</fullName>
    </submittedName>
</protein>
<dbReference type="Pfam" id="PF07702">
    <property type="entry name" value="UTRA"/>
    <property type="match status" value="1"/>
</dbReference>
<dbReference type="Pfam" id="PF00392">
    <property type="entry name" value="GntR"/>
    <property type="match status" value="1"/>
</dbReference>
<dbReference type="InterPro" id="IPR000524">
    <property type="entry name" value="Tscrpt_reg_HTH_GntR"/>
</dbReference>
<evidence type="ECO:0000256" key="3">
    <source>
        <dbReference type="ARBA" id="ARBA00023163"/>
    </source>
</evidence>
<sequence>MLKYVPSITREPIHQRLSCLFRQRISQGEWTEGRALPSEAQLCTENGVSRGTVRQALASLRSEGLIAGKRGKPPVVARPVPSQPFATFMSFSEWAHSLERVPGQRTWEIARRTAGVELAAKMRIEPGAPVVQVLRLRLLDGTPIMVERSNFIAEAGDALFDFDTDSGSIFGHLSSLGIELSRGKHVIDAVGADDTDARLLGVPAGSSLLRECRLTYRAGGRILECSDDRYLPRLANFVIENTRESGAALVRVPCPDPLCHPNENNQRKAENND</sequence>
<name>A0ABP9TFC1_9MICC</name>
<dbReference type="Proteomes" id="UP001501257">
    <property type="component" value="Unassembled WGS sequence"/>
</dbReference>
<dbReference type="InterPro" id="IPR036388">
    <property type="entry name" value="WH-like_DNA-bd_sf"/>
</dbReference>
<evidence type="ECO:0000313" key="6">
    <source>
        <dbReference type="Proteomes" id="UP001501257"/>
    </source>
</evidence>
<dbReference type="RefSeq" id="WP_210101829.1">
    <property type="nucleotide sequence ID" value="NZ_BAABLK010000005.1"/>
</dbReference>
<dbReference type="SUPFAM" id="SSF64288">
    <property type="entry name" value="Chorismate lyase-like"/>
    <property type="match status" value="1"/>
</dbReference>
<accession>A0ABP9TFC1</accession>
<dbReference type="Gene3D" id="3.40.1410.10">
    <property type="entry name" value="Chorismate lyase-like"/>
    <property type="match status" value="1"/>
</dbReference>
<dbReference type="PANTHER" id="PTHR44846">
    <property type="entry name" value="MANNOSYL-D-GLYCERATE TRANSPORT/METABOLISM SYSTEM REPRESSOR MNGR-RELATED"/>
    <property type="match status" value="1"/>
</dbReference>
<dbReference type="InterPro" id="IPR028978">
    <property type="entry name" value="Chorismate_lyase_/UTRA_dom_sf"/>
</dbReference>
<dbReference type="PRINTS" id="PR00035">
    <property type="entry name" value="HTHGNTR"/>
</dbReference>
<feature type="domain" description="HTH gntR-type" evidence="4">
    <location>
        <begin position="11"/>
        <end position="79"/>
    </location>
</feature>
<dbReference type="InterPro" id="IPR011663">
    <property type="entry name" value="UTRA"/>
</dbReference>
<evidence type="ECO:0000313" key="5">
    <source>
        <dbReference type="EMBL" id="GAA5225689.1"/>
    </source>
</evidence>
<dbReference type="SMART" id="SM00866">
    <property type="entry name" value="UTRA"/>
    <property type="match status" value="1"/>
</dbReference>
<gene>
    <name evidence="5" type="ORF">GCM10025778_02190</name>
</gene>
<proteinExistence type="predicted"/>
<dbReference type="InterPro" id="IPR050679">
    <property type="entry name" value="Bact_HTH_transcr_reg"/>
</dbReference>
<keyword evidence="1" id="KW-0805">Transcription regulation</keyword>
<dbReference type="PROSITE" id="PS50949">
    <property type="entry name" value="HTH_GNTR"/>
    <property type="match status" value="1"/>
</dbReference>
<evidence type="ECO:0000256" key="1">
    <source>
        <dbReference type="ARBA" id="ARBA00023015"/>
    </source>
</evidence>
<dbReference type="Gene3D" id="1.10.10.10">
    <property type="entry name" value="Winged helix-like DNA-binding domain superfamily/Winged helix DNA-binding domain"/>
    <property type="match status" value="1"/>
</dbReference>
<keyword evidence="6" id="KW-1185">Reference proteome</keyword>
<dbReference type="InterPro" id="IPR036390">
    <property type="entry name" value="WH_DNA-bd_sf"/>
</dbReference>
<comment type="caution">
    <text evidence="5">The sequence shown here is derived from an EMBL/GenBank/DDBJ whole genome shotgun (WGS) entry which is preliminary data.</text>
</comment>
<evidence type="ECO:0000256" key="2">
    <source>
        <dbReference type="ARBA" id="ARBA00023125"/>
    </source>
</evidence>
<reference evidence="6" key="1">
    <citation type="journal article" date="2019" name="Int. J. Syst. Evol. Microbiol.">
        <title>The Global Catalogue of Microorganisms (GCM) 10K type strain sequencing project: providing services to taxonomists for standard genome sequencing and annotation.</title>
        <authorList>
            <consortium name="The Broad Institute Genomics Platform"/>
            <consortium name="The Broad Institute Genome Sequencing Center for Infectious Disease"/>
            <person name="Wu L."/>
            <person name="Ma J."/>
        </authorList>
    </citation>
    <scope>NUCLEOTIDE SEQUENCE [LARGE SCALE GENOMIC DNA]</scope>
    <source>
        <strain evidence="6">JCM 18952</strain>
    </source>
</reference>
<organism evidence="5 6">
    <name type="scientific">Paeniglutamicibacter antarcticus</name>
    <dbReference type="NCBI Taxonomy" id="494023"/>
    <lineage>
        <taxon>Bacteria</taxon>
        <taxon>Bacillati</taxon>
        <taxon>Actinomycetota</taxon>
        <taxon>Actinomycetes</taxon>
        <taxon>Micrococcales</taxon>
        <taxon>Micrococcaceae</taxon>
        <taxon>Paeniglutamicibacter</taxon>
    </lineage>
</organism>
<dbReference type="PANTHER" id="PTHR44846:SF1">
    <property type="entry name" value="MANNOSYL-D-GLYCERATE TRANSPORT_METABOLISM SYSTEM REPRESSOR MNGR-RELATED"/>
    <property type="match status" value="1"/>
</dbReference>
<keyword evidence="3" id="KW-0804">Transcription</keyword>
<dbReference type="CDD" id="cd07377">
    <property type="entry name" value="WHTH_GntR"/>
    <property type="match status" value="1"/>
</dbReference>
<dbReference type="SMART" id="SM00345">
    <property type="entry name" value="HTH_GNTR"/>
    <property type="match status" value="1"/>
</dbReference>